<reference evidence="1" key="1">
    <citation type="submission" date="2018-05" db="EMBL/GenBank/DDBJ databases">
        <authorList>
            <person name="Lanie J.A."/>
            <person name="Ng W.-L."/>
            <person name="Kazmierczak K.M."/>
            <person name="Andrzejewski T.M."/>
            <person name="Davidsen T.M."/>
            <person name="Wayne K.J."/>
            <person name="Tettelin H."/>
            <person name="Glass J.I."/>
            <person name="Rusch D."/>
            <person name="Podicherti R."/>
            <person name="Tsui H.-C.T."/>
            <person name="Winkler M.E."/>
        </authorList>
    </citation>
    <scope>NUCLEOTIDE SEQUENCE</scope>
</reference>
<dbReference type="AlphaFoldDB" id="A0A382ZF73"/>
<protein>
    <submittedName>
        <fullName evidence="1">Uncharacterized protein</fullName>
    </submittedName>
</protein>
<sequence>MCFHIYLKQLRVKRFKDTKKMCVMLGVT</sequence>
<feature type="non-terminal residue" evidence="1">
    <location>
        <position position="28"/>
    </location>
</feature>
<organism evidence="1">
    <name type="scientific">marine metagenome</name>
    <dbReference type="NCBI Taxonomy" id="408172"/>
    <lineage>
        <taxon>unclassified sequences</taxon>
        <taxon>metagenomes</taxon>
        <taxon>ecological metagenomes</taxon>
    </lineage>
</organism>
<name>A0A382ZF73_9ZZZZ</name>
<evidence type="ECO:0000313" key="1">
    <source>
        <dbReference type="EMBL" id="SVD94186.1"/>
    </source>
</evidence>
<dbReference type="EMBL" id="UINC01183421">
    <property type="protein sequence ID" value="SVD94186.1"/>
    <property type="molecule type" value="Genomic_DNA"/>
</dbReference>
<proteinExistence type="predicted"/>
<gene>
    <name evidence="1" type="ORF">METZ01_LOCUS447040</name>
</gene>
<accession>A0A382ZF73</accession>